<accession>A0A5B7E439</accession>
<protein>
    <submittedName>
        <fullName evidence="1">Uncharacterized protein</fullName>
    </submittedName>
</protein>
<evidence type="ECO:0000313" key="2">
    <source>
        <dbReference type="Proteomes" id="UP000324222"/>
    </source>
</evidence>
<dbReference type="Proteomes" id="UP000324222">
    <property type="component" value="Unassembled WGS sequence"/>
</dbReference>
<comment type="caution">
    <text evidence="1">The sequence shown here is derived from an EMBL/GenBank/DDBJ whole genome shotgun (WGS) entry which is preliminary data.</text>
</comment>
<name>A0A5B7E439_PORTR</name>
<gene>
    <name evidence="1" type="ORF">E2C01_021312</name>
</gene>
<organism evidence="1 2">
    <name type="scientific">Portunus trituberculatus</name>
    <name type="common">Swimming crab</name>
    <name type="synonym">Neptunus trituberculatus</name>
    <dbReference type="NCBI Taxonomy" id="210409"/>
    <lineage>
        <taxon>Eukaryota</taxon>
        <taxon>Metazoa</taxon>
        <taxon>Ecdysozoa</taxon>
        <taxon>Arthropoda</taxon>
        <taxon>Crustacea</taxon>
        <taxon>Multicrustacea</taxon>
        <taxon>Malacostraca</taxon>
        <taxon>Eumalacostraca</taxon>
        <taxon>Eucarida</taxon>
        <taxon>Decapoda</taxon>
        <taxon>Pleocyemata</taxon>
        <taxon>Brachyura</taxon>
        <taxon>Eubrachyura</taxon>
        <taxon>Portunoidea</taxon>
        <taxon>Portunidae</taxon>
        <taxon>Portuninae</taxon>
        <taxon>Portunus</taxon>
    </lineage>
</organism>
<sequence>MQSRRERRAEGMKGREDFLETLAPECLLVCGDVRWRAGLKYGFVVLFGDRETGRVGACQLHHTVGKKWRGDLSTLPEAGVIISLAAVGLSRRRSAPLGGPRVNG</sequence>
<proteinExistence type="predicted"/>
<evidence type="ECO:0000313" key="1">
    <source>
        <dbReference type="EMBL" id="MPC28117.1"/>
    </source>
</evidence>
<keyword evidence="2" id="KW-1185">Reference proteome</keyword>
<reference evidence="1 2" key="1">
    <citation type="submission" date="2019-05" db="EMBL/GenBank/DDBJ databases">
        <title>Another draft genome of Portunus trituberculatus and its Hox gene families provides insights of decapod evolution.</title>
        <authorList>
            <person name="Jeong J.-H."/>
            <person name="Song I."/>
            <person name="Kim S."/>
            <person name="Choi T."/>
            <person name="Kim D."/>
            <person name="Ryu S."/>
            <person name="Kim W."/>
        </authorList>
    </citation>
    <scope>NUCLEOTIDE SEQUENCE [LARGE SCALE GENOMIC DNA]</scope>
    <source>
        <tissue evidence="1">Muscle</tissue>
    </source>
</reference>
<dbReference type="EMBL" id="VSRR010001858">
    <property type="protein sequence ID" value="MPC28117.1"/>
    <property type="molecule type" value="Genomic_DNA"/>
</dbReference>
<dbReference type="AlphaFoldDB" id="A0A5B7E439"/>